<dbReference type="OrthoDB" id="9784302at2"/>
<dbReference type="HOGENOM" id="CLU_114046_0_0_9"/>
<accession>R4JXZ9</accession>
<reference evidence="2 3" key="1">
    <citation type="submission" date="2012-01" db="EMBL/GenBank/DDBJ databases">
        <title>Complete sequence of chromosome of Clostridium pasteurianum BC1.</title>
        <authorList>
            <consortium name="US DOE Joint Genome Institute"/>
            <person name="Lucas S."/>
            <person name="Han J."/>
            <person name="Lapidus A."/>
            <person name="Cheng J.-F."/>
            <person name="Goodwin L."/>
            <person name="Pitluck S."/>
            <person name="Peters L."/>
            <person name="Mikhailova N."/>
            <person name="Teshima H."/>
            <person name="Detter J.C."/>
            <person name="Han C."/>
            <person name="Tapia R."/>
            <person name="Land M."/>
            <person name="Hauser L."/>
            <person name="Kyrpides N."/>
            <person name="Ivanova N."/>
            <person name="Pagani I."/>
            <person name="Dunn J."/>
            <person name="Taghavi S."/>
            <person name="Francis A."/>
            <person name="van der Lelie D."/>
            <person name="Woyke T."/>
        </authorList>
    </citation>
    <scope>NUCLEOTIDE SEQUENCE [LARGE SCALE GENOMIC DNA]</scope>
    <source>
        <strain evidence="2 3">BC1</strain>
    </source>
</reference>
<feature type="domain" description="ChrB N-terminal" evidence="1">
    <location>
        <begin position="21"/>
        <end position="177"/>
    </location>
</feature>
<dbReference type="Pfam" id="PF20229">
    <property type="entry name" value="ChrB_N"/>
    <property type="match status" value="1"/>
</dbReference>
<dbReference type="AlphaFoldDB" id="R4JXZ9"/>
<gene>
    <name evidence="2" type="ORF">Clopa_0050</name>
</gene>
<evidence type="ECO:0000259" key="1">
    <source>
        <dbReference type="Pfam" id="PF20229"/>
    </source>
</evidence>
<keyword evidence="3" id="KW-1185">Reference proteome</keyword>
<dbReference type="KEGG" id="cpas:Clopa_0050"/>
<protein>
    <recommendedName>
        <fullName evidence="1">ChrB N-terminal domain-containing protein</fullName>
    </recommendedName>
</protein>
<dbReference type="PATRIC" id="fig|86416.3.peg.42"/>
<sequence>MTANKWLVITYNLPSEPSKLRVKAWRKLKKLGAININQSMWVLPFSEKNHSVLDSLSEELENNNGETFIMQSVFMEEKFEQRVIEYFNKARQIEYEEIIDKCEDYFAEIERETSRKNFTFAEAEENEEELEKLLAWFEKIKLRDIYGSSLRKSTEEILEKCKNVFEEFNNKVYENERED</sequence>
<name>R4JXZ9_CLOPA</name>
<dbReference type="RefSeq" id="WP_015613480.1">
    <property type="nucleotide sequence ID" value="NC_021182.1"/>
</dbReference>
<dbReference type="STRING" id="86416.Clopa_0050"/>
<evidence type="ECO:0000313" key="3">
    <source>
        <dbReference type="Proteomes" id="UP000013523"/>
    </source>
</evidence>
<dbReference type="EMBL" id="CP003261">
    <property type="protein sequence ID" value="AGK95153.1"/>
    <property type="molecule type" value="Genomic_DNA"/>
</dbReference>
<proteinExistence type="predicted"/>
<organism evidence="2 3">
    <name type="scientific">Clostridium pasteurianum BC1</name>
    <dbReference type="NCBI Taxonomy" id="86416"/>
    <lineage>
        <taxon>Bacteria</taxon>
        <taxon>Bacillati</taxon>
        <taxon>Bacillota</taxon>
        <taxon>Clostridia</taxon>
        <taxon>Eubacteriales</taxon>
        <taxon>Clostridiaceae</taxon>
        <taxon>Clostridium</taxon>
    </lineage>
</organism>
<dbReference type="Proteomes" id="UP000013523">
    <property type="component" value="Chromosome"/>
</dbReference>
<dbReference type="eggNOG" id="COG4275">
    <property type="taxonomic scope" value="Bacteria"/>
</dbReference>
<evidence type="ECO:0000313" key="2">
    <source>
        <dbReference type="EMBL" id="AGK95153.1"/>
    </source>
</evidence>
<dbReference type="InterPro" id="IPR046858">
    <property type="entry name" value="ChrB_N"/>
</dbReference>